<dbReference type="GO" id="GO:0003700">
    <property type="term" value="F:DNA-binding transcription factor activity"/>
    <property type="evidence" value="ECO:0007669"/>
    <property type="project" value="InterPro"/>
</dbReference>
<evidence type="ECO:0000256" key="4">
    <source>
        <dbReference type="SAM" id="Coils"/>
    </source>
</evidence>
<keyword evidence="2" id="KW-0238">DNA-binding</keyword>
<protein>
    <recommendedName>
        <fullName evidence="5">HTH gntR-type domain-containing protein</fullName>
    </recommendedName>
</protein>
<evidence type="ECO:0000313" key="7">
    <source>
        <dbReference type="Proteomes" id="UP001162834"/>
    </source>
</evidence>
<dbReference type="CDD" id="cd07377">
    <property type="entry name" value="WHTH_GntR"/>
    <property type="match status" value="1"/>
</dbReference>
<dbReference type="AlphaFoldDB" id="A0A9E6XVQ1"/>
<dbReference type="PROSITE" id="PS50949">
    <property type="entry name" value="HTH_GNTR"/>
    <property type="match status" value="1"/>
</dbReference>
<keyword evidence="1" id="KW-0805">Transcription regulation</keyword>
<keyword evidence="4" id="KW-0175">Coiled coil</keyword>
<dbReference type="InterPro" id="IPR011711">
    <property type="entry name" value="GntR_C"/>
</dbReference>
<gene>
    <name evidence="6" type="ORF">DSM104329_01678</name>
</gene>
<dbReference type="Pfam" id="PF07729">
    <property type="entry name" value="FCD"/>
    <property type="match status" value="1"/>
</dbReference>
<dbReference type="EMBL" id="CP087164">
    <property type="protein sequence ID" value="UGS35291.1"/>
    <property type="molecule type" value="Genomic_DNA"/>
</dbReference>
<reference evidence="6" key="1">
    <citation type="journal article" date="2022" name="Int. J. Syst. Evol. Microbiol.">
        <title>Pseudomonas aegrilactucae sp. nov. and Pseudomonas morbosilactucae sp. nov., pathogens causing bacterial rot of lettuce in Japan.</title>
        <authorList>
            <person name="Sawada H."/>
            <person name="Fujikawa T."/>
            <person name="Satou M."/>
        </authorList>
    </citation>
    <scope>NUCLEOTIDE SEQUENCE</scope>
    <source>
        <strain evidence="6">0166_1</strain>
    </source>
</reference>
<proteinExistence type="predicted"/>
<organism evidence="6 7">
    <name type="scientific">Capillimicrobium parvum</name>
    <dbReference type="NCBI Taxonomy" id="2884022"/>
    <lineage>
        <taxon>Bacteria</taxon>
        <taxon>Bacillati</taxon>
        <taxon>Actinomycetota</taxon>
        <taxon>Thermoleophilia</taxon>
        <taxon>Solirubrobacterales</taxon>
        <taxon>Capillimicrobiaceae</taxon>
        <taxon>Capillimicrobium</taxon>
    </lineage>
</organism>
<dbReference type="KEGG" id="sbae:DSM104329_01678"/>
<dbReference type="InterPro" id="IPR036390">
    <property type="entry name" value="WH_DNA-bd_sf"/>
</dbReference>
<feature type="domain" description="HTH gntR-type" evidence="5">
    <location>
        <begin position="5"/>
        <end position="72"/>
    </location>
</feature>
<dbReference type="SUPFAM" id="SSF46785">
    <property type="entry name" value="Winged helix' DNA-binding domain"/>
    <property type="match status" value="1"/>
</dbReference>
<dbReference type="GO" id="GO:0003677">
    <property type="term" value="F:DNA binding"/>
    <property type="evidence" value="ECO:0007669"/>
    <property type="project" value="UniProtKB-KW"/>
</dbReference>
<evidence type="ECO:0000256" key="2">
    <source>
        <dbReference type="ARBA" id="ARBA00023125"/>
    </source>
</evidence>
<dbReference type="PANTHER" id="PTHR43537:SF24">
    <property type="entry name" value="GLUCONATE OPERON TRANSCRIPTIONAL REPRESSOR"/>
    <property type="match status" value="1"/>
</dbReference>
<evidence type="ECO:0000259" key="5">
    <source>
        <dbReference type="PROSITE" id="PS50949"/>
    </source>
</evidence>
<dbReference type="Proteomes" id="UP001162834">
    <property type="component" value="Chromosome"/>
</dbReference>
<dbReference type="Gene3D" id="1.20.120.530">
    <property type="entry name" value="GntR ligand-binding domain-like"/>
    <property type="match status" value="1"/>
</dbReference>
<dbReference type="InterPro" id="IPR000524">
    <property type="entry name" value="Tscrpt_reg_HTH_GntR"/>
</dbReference>
<dbReference type="SMART" id="SM00895">
    <property type="entry name" value="FCD"/>
    <property type="match status" value="1"/>
</dbReference>
<evidence type="ECO:0000256" key="3">
    <source>
        <dbReference type="ARBA" id="ARBA00023163"/>
    </source>
</evidence>
<feature type="coiled-coil region" evidence="4">
    <location>
        <begin position="107"/>
        <end position="163"/>
    </location>
</feature>
<dbReference type="InterPro" id="IPR008920">
    <property type="entry name" value="TF_FadR/GntR_C"/>
</dbReference>
<evidence type="ECO:0000256" key="1">
    <source>
        <dbReference type="ARBA" id="ARBA00023015"/>
    </source>
</evidence>
<dbReference type="RefSeq" id="WP_259314980.1">
    <property type="nucleotide sequence ID" value="NZ_CP087164.1"/>
</dbReference>
<keyword evidence="7" id="KW-1185">Reference proteome</keyword>
<dbReference type="Gene3D" id="1.10.10.10">
    <property type="entry name" value="Winged helix-like DNA-binding domain superfamily/Winged helix DNA-binding domain"/>
    <property type="match status" value="1"/>
</dbReference>
<dbReference type="Pfam" id="PF00392">
    <property type="entry name" value="GntR"/>
    <property type="match status" value="1"/>
</dbReference>
<keyword evidence="3" id="KW-0804">Transcription</keyword>
<sequence length="220" mass="24585">MTVAPSKLERTYSLLRGRILEGVYGPGHRLVIDALARELGVSQMPVREAIRRLEAEGWVAYVRNQGFQVAPIDAASWTEATATLAVLEGYATALAAPHITAGDLARMAELNARMLAAIEELDVLEISKANQAFHQVIYDRCPNGHLRRELETIQERLNTLRSSIFMFIPTRGRASLAEHEALMERIERGADPIAIEMVAREHKMHTVAAYQQRLNDEETS</sequence>
<accession>A0A9E6XVQ1</accession>
<dbReference type="SMART" id="SM00345">
    <property type="entry name" value="HTH_GNTR"/>
    <property type="match status" value="1"/>
</dbReference>
<dbReference type="InterPro" id="IPR036388">
    <property type="entry name" value="WH-like_DNA-bd_sf"/>
</dbReference>
<evidence type="ECO:0000313" key="6">
    <source>
        <dbReference type="EMBL" id="UGS35291.1"/>
    </source>
</evidence>
<dbReference type="PANTHER" id="PTHR43537">
    <property type="entry name" value="TRANSCRIPTIONAL REGULATOR, GNTR FAMILY"/>
    <property type="match status" value="1"/>
</dbReference>
<dbReference type="SUPFAM" id="SSF48008">
    <property type="entry name" value="GntR ligand-binding domain-like"/>
    <property type="match status" value="1"/>
</dbReference>
<name>A0A9E6XVQ1_9ACTN</name>